<evidence type="ECO:0000313" key="1">
    <source>
        <dbReference type="EMBL" id="KIR38482.1"/>
    </source>
</evidence>
<dbReference type="AlphaFoldDB" id="A0A0D0SZ09"/>
<proteinExistence type="predicted"/>
<keyword evidence="2" id="KW-1185">Reference proteome</keyword>
<dbReference type="HOGENOM" id="CLU_1199763_0_0_1"/>
<organism evidence="1 2">
    <name type="scientific">Cryptococcus deuterogattii Ram5</name>
    <dbReference type="NCBI Taxonomy" id="1296110"/>
    <lineage>
        <taxon>Eukaryota</taxon>
        <taxon>Fungi</taxon>
        <taxon>Dikarya</taxon>
        <taxon>Basidiomycota</taxon>
        <taxon>Agaricomycotina</taxon>
        <taxon>Tremellomycetes</taxon>
        <taxon>Tremellales</taxon>
        <taxon>Cryptococcaceae</taxon>
        <taxon>Cryptococcus</taxon>
        <taxon>Cryptococcus gattii species complex</taxon>
    </lineage>
</organism>
<reference evidence="1 2" key="1">
    <citation type="submission" date="2015-01" db="EMBL/GenBank/DDBJ databases">
        <title>The Genome Sequence of Cryptococcus gattii Ram5.</title>
        <authorList>
            <consortium name="The Broad Institute Genomics Platform"/>
            <person name="Cuomo C."/>
            <person name="Litvintseva A."/>
            <person name="Chen Y."/>
            <person name="Heitman J."/>
            <person name="Sun S."/>
            <person name="Springer D."/>
            <person name="Dromer F."/>
            <person name="Young S."/>
            <person name="Zeng Q."/>
            <person name="Gargeya S."/>
            <person name="Abouelleil A."/>
            <person name="Alvarado L."/>
            <person name="Chapman S.B."/>
            <person name="Gainer-Dewar J."/>
            <person name="Goldberg J."/>
            <person name="Griggs A."/>
            <person name="Gujja S."/>
            <person name="Hansen M."/>
            <person name="Howarth C."/>
            <person name="Imamovic A."/>
            <person name="Larimer J."/>
            <person name="Murphy C."/>
            <person name="Naylor J."/>
            <person name="Pearson M."/>
            <person name="Priest M."/>
            <person name="Roberts A."/>
            <person name="Saif S."/>
            <person name="Shea T."/>
            <person name="Sykes S."/>
            <person name="Wortman J."/>
            <person name="Nusbaum C."/>
            <person name="Birren B."/>
        </authorList>
    </citation>
    <scope>NUCLEOTIDE SEQUENCE [LARGE SCALE GENOMIC DNA]</scope>
    <source>
        <strain evidence="1 2">Ram5</strain>
    </source>
</reference>
<dbReference type="EMBL" id="KN847910">
    <property type="protein sequence ID" value="KIR38482.1"/>
    <property type="molecule type" value="Genomic_DNA"/>
</dbReference>
<dbReference type="Proteomes" id="UP000053392">
    <property type="component" value="Unassembled WGS sequence"/>
</dbReference>
<gene>
    <name evidence="1" type="ORF">I313_05593</name>
</gene>
<sequence length="231" mass="24906">MPVLPRLRLPTVLVFSVLTNLKRSPRTSSSNSFLSCGTLSPGLWRVLPSSPSPFLTVVVLPLTGKISSVSSFFFLLTPLLVSLRSVTLVTLSRLLWTLLLPRLGSSETANGRRLSLPSLFLETLLLSSTVTSAPLTVDWLRPLMFLWTKLLLLASLFPSASTRVTSVSPVPPVSKVRLRVLSLPPVPTLSSVVLPLLSVRTTTKSVTCSRFLPVSVLSVLSPSVSSSSSRS</sequence>
<evidence type="ECO:0000313" key="2">
    <source>
        <dbReference type="Proteomes" id="UP000053392"/>
    </source>
</evidence>
<protein>
    <submittedName>
        <fullName evidence="1">Uncharacterized protein</fullName>
    </submittedName>
</protein>
<name>A0A0D0SZ09_9TREE</name>
<accession>A0A0D0SZ09</accession>